<keyword evidence="1" id="KW-1133">Transmembrane helix</keyword>
<evidence type="ECO:0000313" key="3">
    <source>
        <dbReference type="Proteomes" id="UP000199503"/>
    </source>
</evidence>
<dbReference type="RefSeq" id="WP_089925957.1">
    <property type="nucleotide sequence ID" value="NZ_FOFV01000024.1"/>
</dbReference>
<sequence>MPGNTEQASPQPVVTITSAAKGAEAYIREEDGGLADHPVISIFGSFLAAAAVSVVQVALTINDLLNNETLSASINEAQELLDVTIERPKPS</sequence>
<keyword evidence="3" id="KW-1185">Reference proteome</keyword>
<organism evidence="2 3">
    <name type="scientific">Lentzea albida</name>
    <dbReference type="NCBI Taxonomy" id="65499"/>
    <lineage>
        <taxon>Bacteria</taxon>
        <taxon>Bacillati</taxon>
        <taxon>Actinomycetota</taxon>
        <taxon>Actinomycetes</taxon>
        <taxon>Pseudonocardiales</taxon>
        <taxon>Pseudonocardiaceae</taxon>
        <taxon>Lentzea</taxon>
    </lineage>
</organism>
<accession>A0A1H9WSM0</accession>
<dbReference type="EMBL" id="FOFV01000024">
    <property type="protein sequence ID" value="SES36928.1"/>
    <property type="molecule type" value="Genomic_DNA"/>
</dbReference>
<gene>
    <name evidence="2" type="ORF">SAMN04488000_12478</name>
</gene>
<name>A0A1H9WSM0_9PSEU</name>
<protein>
    <submittedName>
        <fullName evidence="2">Uncharacterized protein</fullName>
    </submittedName>
</protein>
<keyword evidence="1" id="KW-0812">Transmembrane</keyword>
<dbReference type="AlphaFoldDB" id="A0A1H9WSM0"/>
<evidence type="ECO:0000313" key="2">
    <source>
        <dbReference type="EMBL" id="SES36928.1"/>
    </source>
</evidence>
<dbReference type="Proteomes" id="UP000199503">
    <property type="component" value="Unassembled WGS sequence"/>
</dbReference>
<proteinExistence type="predicted"/>
<feature type="transmembrane region" description="Helical" evidence="1">
    <location>
        <begin position="39"/>
        <end position="61"/>
    </location>
</feature>
<evidence type="ECO:0000256" key="1">
    <source>
        <dbReference type="SAM" id="Phobius"/>
    </source>
</evidence>
<keyword evidence="1" id="KW-0472">Membrane</keyword>
<reference evidence="3" key="1">
    <citation type="submission" date="2016-10" db="EMBL/GenBank/DDBJ databases">
        <authorList>
            <person name="Varghese N."/>
            <person name="Submissions S."/>
        </authorList>
    </citation>
    <scope>NUCLEOTIDE SEQUENCE [LARGE SCALE GENOMIC DNA]</scope>
    <source>
        <strain evidence="3">DSM 44437</strain>
    </source>
</reference>